<reference evidence="2 3" key="1">
    <citation type="submission" date="2015-02" db="EMBL/GenBank/DDBJ databases">
        <title>Genome Sequencing of Rickettsiales.</title>
        <authorList>
            <person name="Daugherty S.C."/>
            <person name="Su Q."/>
            <person name="Abolude K."/>
            <person name="Beier-Sexton M."/>
            <person name="Carlyon J.A."/>
            <person name="Carter R."/>
            <person name="Day N.P."/>
            <person name="Dumler S.J."/>
            <person name="Dyachenko V."/>
            <person name="Godinez A."/>
            <person name="Kurtti T.J."/>
            <person name="Lichay M."/>
            <person name="Mullins K.E."/>
            <person name="Ott S."/>
            <person name="Pappas-Brown V."/>
            <person name="Paris D.H."/>
            <person name="Patel P."/>
            <person name="Richards A.L."/>
            <person name="Sadzewicz L."/>
            <person name="Sears K."/>
            <person name="Seidman D."/>
            <person name="Sengamalay N."/>
            <person name="Stenos J."/>
            <person name="Tallon L.J."/>
            <person name="Vincent G."/>
            <person name="Fraser C.M."/>
            <person name="Munderloh U."/>
            <person name="Dunning-Hotopp J.C."/>
        </authorList>
    </citation>
    <scope>NUCLEOTIDE SEQUENCE [LARGE SCALE GENOMIC DNA]</scope>
    <source>
        <strain evidence="2 3">RAC413</strain>
    </source>
</reference>
<dbReference type="InterPro" id="IPR036929">
    <property type="entry name" value="DsbDN_sf"/>
</dbReference>
<evidence type="ECO:0000313" key="3">
    <source>
        <dbReference type="Proteomes" id="UP000033562"/>
    </source>
</evidence>
<gene>
    <name evidence="2" type="ORF">NLO413_0006</name>
</gene>
<feature type="domain" description="Thiol:disulfide interchange protein DsbD N-terminal" evidence="1">
    <location>
        <begin position="25"/>
        <end position="130"/>
    </location>
</feature>
<evidence type="ECO:0000259" key="1">
    <source>
        <dbReference type="Pfam" id="PF11412"/>
    </source>
</evidence>
<comment type="caution">
    <text evidence="2">The sequence shown here is derived from an EMBL/GenBank/DDBJ whole genome shotgun (WGS) entry which is preliminary data.</text>
</comment>
<name>A0A0F3NLK2_9RICK</name>
<dbReference type="Gene3D" id="2.60.40.1250">
    <property type="entry name" value="Thiol:disulfide interchange protein DsbD, N-terminal domain"/>
    <property type="match status" value="1"/>
</dbReference>
<organism evidence="2 3">
    <name type="scientific">Candidatus Neoehrlichia procyonis str. RAC413</name>
    <dbReference type="NCBI Taxonomy" id="1359163"/>
    <lineage>
        <taxon>Bacteria</taxon>
        <taxon>Pseudomonadati</taxon>
        <taxon>Pseudomonadota</taxon>
        <taxon>Alphaproteobacteria</taxon>
        <taxon>Rickettsiales</taxon>
        <taxon>Anaplasmataceae</taxon>
        <taxon>Candidatus Neoehrlichia</taxon>
    </lineage>
</organism>
<accession>A0A0F3NLK2</accession>
<sequence length="152" mass="17539">MLHENSYAQDYGNLVNVNFILGSVKKSNIVAGIKFTIKKGWHIYYKDPGDIGLPTTFTWTNNIKTFNLHWPNPSQHIDKINNQNFYSNIYTGTIIFPISFTTQDNQIIELKISYAVCKSICIPKSHTLTLNKLPKDFSDQKTLNLINKWKNQ</sequence>
<dbReference type="InterPro" id="IPR028250">
    <property type="entry name" value="DsbDN"/>
</dbReference>
<keyword evidence="3" id="KW-1185">Reference proteome</keyword>
<protein>
    <submittedName>
        <fullName evidence="2">Disulfide bond corrector DsbC family protein</fullName>
    </submittedName>
</protein>
<dbReference type="Proteomes" id="UP000033562">
    <property type="component" value="Unassembled WGS sequence"/>
</dbReference>
<dbReference type="EMBL" id="LANX01000001">
    <property type="protein sequence ID" value="KJV68646.1"/>
    <property type="molecule type" value="Genomic_DNA"/>
</dbReference>
<proteinExistence type="predicted"/>
<dbReference type="Pfam" id="PF11412">
    <property type="entry name" value="DsbD_N"/>
    <property type="match status" value="1"/>
</dbReference>
<evidence type="ECO:0000313" key="2">
    <source>
        <dbReference type="EMBL" id="KJV68646.1"/>
    </source>
</evidence>
<dbReference type="AlphaFoldDB" id="A0A0F3NLK2"/>
<dbReference type="STRING" id="1359163.NLO413_0006"/>
<dbReference type="RefSeq" id="WP_198138883.1">
    <property type="nucleotide sequence ID" value="NZ_LANX01000001.1"/>
</dbReference>